<feature type="transmembrane region" description="Helical" evidence="9">
    <location>
        <begin position="642"/>
        <end position="660"/>
    </location>
</feature>
<feature type="transmembrane region" description="Helical" evidence="9">
    <location>
        <begin position="467"/>
        <end position="487"/>
    </location>
</feature>
<dbReference type="Pfam" id="PF03798">
    <property type="entry name" value="TRAM_LAG1_CLN8"/>
    <property type="match status" value="1"/>
</dbReference>
<dbReference type="GO" id="GO:0015293">
    <property type="term" value="F:symporter activity"/>
    <property type="evidence" value="ECO:0007669"/>
    <property type="project" value="UniProtKB-KW"/>
</dbReference>
<evidence type="ECO:0000259" key="10">
    <source>
        <dbReference type="PROSITE" id="PS50922"/>
    </source>
</evidence>
<feature type="transmembrane region" description="Helical" evidence="9">
    <location>
        <begin position="724"/>
        <end position="749"/>
    </location>
</feature>
<name>A0AAD9LDJ4_9STRA</name>
<dbReference type="EMBL" id="JASMQC010000033">
    <property type="protein sequence ID" value="KAK1931687.1"/>
    <property type="molecule type" value="Genomic_DNA"/>
</dbReference>
<keyword evidence="5 9" id="KW-1133">Transmembrane helix</keyword>
<evidence type="ECO:0000256" key="9">
    <source>
        <dbReference type="SAM" id="Phobius"/>
    </source>
</evidence>
<evidence type="ECO:0000256" key="5">
    <source>
        <dbReference type="ARBA" id="ARBA00022989"/>
    </source>
</evidence>
<comment type="subcellular location">
    <subcellularLocation>
        <location evidence="1">Cell membrane</location>
        <topology evidence="1">Multi-pass membrane protein</topology>
    </subcellularLocation>
</comment>
<feature type="transmembrane region" description="Helical" evidence="9">
    <location>
        <begin position="685"/>
        <end position="704"/>
    </location>
</feature>
<sequence>MSNRPRVVLYDVENGNHAVSGYVDPISPTESEGEEVYNPITGMFERAGMSRFSNYKPGFNNPIQHYAFHTTPPQPEVVYPDRTRRCAFLREPTTQIMVAALAGLGVGMGLSRLNVSDDFSNIVNLPGKIFLQVLKCFVVPMVFTSLSTTVADIVLLGKVSIVGTRTALIFTALSSVGSGMALVISMLLRNLVPQTKGVVVETSSAFFDIMCEDGKFLTYNSTGETSCSATLMDGTTRFEFYDPTRVLLTDGTVSAVATVSKQITDILNQLVPSNIFFSFEQGLILSVTTFAIAFGAAAVKTSSRESSPLLDVLKQMNKVFFHVISKAIDYSPIAVASLVAGSLSGQDMLGEAARHVGVLILCTILSIIIFELVFFPILLWFTLRKNPFPYMHAMLPAAMFALGSSSSLVTLPVTLRCVESTREVPRSILQFVVTIGCILHKNGSAIYFPCALVFLVSTTHGAVPLGWLQLILIFVLSVLGSMGTAPIPNSSVVMIYSIWTTIYPTQEVPASYSYLVAISWFLGRFVTVCNIVGDGYVARIIAEQIEEEDVDDVEMQVKHCLMGGSHELSAKVHASRTLPFVMPCFLTECDPMAEAKRFGMAMAGLYAYHFVVDTVFIRPAVRYMLRKNWLTKDKEDKMRESLYKNAAVGAFHIFGLYIGWHETWFLNKEEYFKGFPYVASEMQRWYYMIYLSFWFQSIDFMLNITNKHYTVKRKDNAEMLVHHFATISLMLFSYYVDLTKIGLCVLMIHDVNDLLLETAKVFVYLQWETVANIFFALFALVWFIVRWFFYSYNILHSAYAFAYRDIIVPITEAGSYHGIAAPVWYWVWVVWFGFLCLLLVLHIYWGILIVKMVVKALGDGNVEKDIRSDSEGEEDETAEEEEPKKQTETTVADAAKPRRRRAPKAE</sequence>
<evidence type="ECO:0000256" key="3">
    <source>
        <dbReference type="ARBA" id="ARBA00022475"/>
    </source>
</evidence>
<keyword evidence="6 7" id="KW-0472">Membrane</keyword>
<dbReference type="AlphaFoldDB" id="A0AAD9LDJ4"/>
<feature type="transmembrane region" description="Helical" evidence="9">
    <location>
        <begin position="130"/>
        <end position="155"/>
    </location>
</feature>
<evidence type="ECO:0000256" key="8">
    <source>
        <dbReference type="SAM" id="MobiDB-lite"/>
    </source>
</evidence>
<feature type="transmembrane region" description="Helical" evidence="9">
    <location>
        <begin position="92"/>
        <end position="110"/>
    </location>
</feature>
<organism evidence="11 12">
    <name type="scientific">Phytophthora citrophthora</name>
    <dbReference type="NCBI Taxonomy" id="4793"/>
    <lineage>
        <taxon>Eukaryota</taxon>
        <taxon>Sar</taxon>
        <taxon>Stramenopiles</taxon>
        <taxon>Oomycota</taxon>
        <taxon>Peronosporomycetes</taxon>
        <taxon>Peronosporales</taxon>
        <taxon>Peronosporaceae</taxon>
        <taxon>Phytophthora</taxon>
    </lineage>
</organism>
<feature type="transmembrane region" description="Helical" evidence="9">
    <location>
        <begin position="167"/>
        <end position="188"/>
    </location>
</feature>
<feature type="transmembrane region" description="Helical" evidence="9">
    <location>
        <begin position="356"/>
        <end position="381"/>
    </location>
</feature>
<dbReference type="SUPFAM" id="SSF118215">
    <property type="entry name" value="Proton glutamate symport protein"/>
    <property type="match status" value="1"/>
</dbReference>
<accession>A0AAD9LDJ4</accession>
<dbReference type="InterPro" id="IPR036458">
    <property type="entry name" value="Na:dicarbo_symporter_sf"/>
</dbReference>
<evidence type="ECO:0000256" key="7">
    <source>
        <dbReference type="PROSITE-ProRule" id="PRU00205"/>
    </source>
</evidence>
<protein>
    <submittedName>
        <fullName evidence="11">Excitatory amino acid transporter 2</fullName>
    </submittedName>
</protein>
<dbReference type="SMART" id="SM00724">
    <property type="entry name" value="TLC"/>
    <property type="match status" value="1"/>
</dbReference>
<comment type="caution">
    <text evidence="11">The sequence shown here is derived from an EMBL/GenBank/DDBJ whole genome shotgun (WGS) entry which is preliminary data.</text>
</comment>
<dbReference type="PANTHER" id="PTHR42865:SF7">
    <property type="entry name" value="PROTON_GLUTAMATE-ASPARTATE SYMPORTER"/>
    <property type="match status" value="1"/>
</dbReference>
<dbReference type="PRINTS" id="PR00173">
    <property type="entry name" value="EDTRNSPORT"/>
</dbReference>
<dbReference type="Gene3D" id="1.10.3860.10">
    <property type="entry name" value="Sodium:dicarboxylate symporter"/>
    <property type="match status" value="1"/>
</dbReference>
<keyword evidence="2" id="KW-0813">Transport</keyword>
<dbReference type="PANTHER" id="PTHR42865">
    <property type="entry name" value="PROTON/GLUTAMATE-ASPARTATE SYMPORTER"/>
    <property type="match status" value="1"/>
</dbReference>
<feature type="region of interest" description="Disordered" evidence="8">
    <location>
        <begin position="863"/>
        <end position="906"/>
    </location>
</feature>
<feature type="compositionally biased region" description="Acidic residues" evidence="8">
    <location>
        <begin position="871"/>
        <end position="881"/>
    </location>
</feature>
<keyword evidence="3" id="KW-1003">Cell membrane</keyword>
<evidence type="ECO:0000256" key="2">
    <source>
        <dbReference type="ARBA" id="ARBA00022448"/>
    </source>
</evidence>
<evidence type="ECO:0000256" key="6">
    <source>
        <dbReference type="ARBA" id="ARBA00023136"/>
    </source>
</evidence>
<dbReference type="InterPro" id="IPR006634">
    <property type="entry name" value="TLC-dom"/>
</dbReference>
<proteinExistence type="predicted"/>
<feature type="transmembrane region" description="Helical" evidence="9">
    <location>
        <begin position="825"/>
        <end position="845"/>
    </location>
</feature>
<dbReference type="Proteomes" id="UP001259832">
    <property type="component" value="Unassembled WGS sequence"/>
</dbReference>
<keyword evidence="12" id="KW-1185">Reference proteome</keyword>
<evidence type="ECO:0000256" key="4">
    <source>
        <dbReference type="ARBA" id="ARBA00022692"/>
    </source>
</evidence>
<feature type="transmembrane region" description="Helical" evidence="9">
    <location>
        <begin position="427"/>
        <end position="455"/>
    </location>
</feature>
<dbReference type="GO" id="GO:0005886">
    <property type="term" value="C:plasma membrane"/>
    <property type="evidence" value="ECO:0007669"/>
    <property type="project" value="UniProtKB-SubCell"/>
</dbReference>
<evidence type="ECO:0000313" key="12">
    <source>
        <dbReference type="Proteomes" id="UP001259832"/>
    </source>
</evidence>
<gene>
    <name evidence="11" type="ORF">P3T76_013016</name>
</gene>
<dbReference type="PROSITE" id="PS50922">
    <property type="entry name" value="TLC"/>
    <property type="match status" value="1"/>
</dbReference>
<feature type="transmembrane region" description="Helical" evidence="9">
    <location>
        <begin position="393"/>
        <end position="415"/>
    </location>
</feature>
<feature type="compositionally biased region" description="Basic residues" evidence="8">
    <location>
        <begin position="897"/>
        <end position="906"/>
    </location>
</feature>
<reference evidence="11" key="1">
    <citation type="submission" date="2023-08" db="EMBL/GenBank/DDBJ databases">
        <title>Reference Genome Resource for the Citrus Pathogen Phytophthora citrophthora.</title>
        <authorList>
            <person name="Moller H."/>
            <person name="Coetzee B."/>
            <person name="Rose L.J."/>
            <person name="Van Niekerk J.M."/>
        </authorList>
    </citation>
    <scope>NUCLEOTIDE SEQUENCE</scope>
    <source>
        <strain evidence="11">STE-U-9442</strain>
    </source>
</reference>
<evidence type="ECO:0000256" key="1">
    <source>
        <dbReference type="ARBA" id="ARBA00004651"/>
    </source>
</evidence>
<feature type="transmembrane region" description="Helical" evidence="9">
    <location>
        <begin position="769"/>
        <end position="789"/>
    </location>
</feature>
<evidence type="ECO:0000313" key="11">
    <source>
        <dbReference type="EMBL" id="KAK1931687.1"/>
    </source>
</evidence>
<dbReference type="InterPro" id="IPR001991">
    <property type="entry name" value="Na-dicarboxylate_symporter"/>
</dbReference>
<feature type="transmembrane region" description="Helical" evidence="9">
    <location>
        <begin position="600"/>
        <end position="621"/>
    </location>
</feature>
<feature type="domain" description="TLC" evidence="10">
    <location>
        <begin position="643"/>
        <end position="858"/>
    </location>
</feature>
<keyword evidence="4 7" id="KW-0812">Transmembrane</keyword>
<dbReference type="Pfam" id="PF00375">
    <property type="entry name" value="SDF"/>
    <property type="match status" value="1"/>
</dbReference>